<dbReference type="InterPro" id="IPR036061">
    <property type="entry name" value="CheW-like_dom_sf"/>
</dbReference>
<gene>
    <name evidence="2" type="ORF">E8L03_09130</name>
</gene>
<dbReference type="EMBL" id="CP039543">
    <property type="protein sequence ID" value="QJT09084.1"/>
    <property type="molecule type" value="Genomic_DNA"/>
</dbReference>
<protein>
    <recommendedName>
        <fullName evidence="1">CheW-like domain-containing protein</fullName>
    </recommendedName>
</protein>
<feature type="domain" description="CheW-like" evidence="1">
    <location>
        <begin position="20"/>
        <end position="171"/>
    </location>
</feature>
<evidence type="ECO:0000259" key="1">
    <source>
        <dbReference type="PROSITE" id="PS50851"/>
    </source>
</evidence>
<dbReference type="Pfam" id="PF01584">
    <property type="entry name" value="CheW"/>
    <property type="match status" value="1"/>
</dbReference>
<dbReference type="SMART" id="SM00260">
    <property type="entry name" value="CheW"/>
    <property type="match status" value="1"/>
</dbReference>
<organism evidence="2 3">
    <name type="scientific">Oceanidesulfovibrio marinus</name>
    <dbReference type="NCBI Taxonomy" id="370038"/>
    <lineage>
        <taxon>Bacteria</taxon>
        <taxon>Pseudomonadati</taxon>
        <taxon>Thermodesulfobacteriota</taxon>
        <taxon>Desulfovibrionia</taxon>
        <taxon>Desulfovibrionales</taxon>
        <taxon>Desulfovibrionaceae</taxon>
        <taxon>Oceanidesulfovibrio</taxon>
    </lineage>
</organism>
<dbReference type="PROSITE" id="PS50851">
    <property type="entry name" value="CHEW"/>
    <property type="match status" value="1"/>
</dbReference>
<dbReference type="Gene3D" id="2.30.30.40">
    <property type="entry name" value="SH3 Domains"/>
    <property type="match status" value="1"/>
</dbReference>
<dbReference type="Gene3D" id="2.40.50.180">
    <property type="entry name" value="CheA-289, Domain 4"/>
    <property type="match status" value="1"/>
</dbReference>
<name>A0ABX6NG09_9BACT</name>
<dbReference type="InterPro" id="IPR039315">
    <property type="entry name" value="CheW"/>
</dbReference>
<dbReference type="PANTHER" id="PTHR22617:SF23">
    <property type="entry name" value="CHEMOTAXIS PROTEIN CHEW"/>
    <property type="match status" value="1"/>
</dbReference>
<dbReference type="Proteomes" id="UP000503251">
    <property type="component" value="Chromosome"/>
</dbReference>
<dbReference type="SUPFAM" id="SSF50341">
    <property type="entry name" value="CheW-like"/>
    <property type="match status" value="1"/>
</dbReference>
<sequence length="196" mass="20660">MIRECVGGSGASVPRHCGMKHTYLSISFGEHTLALPLVEVHKVARMVSITPVGEAAPRGMLGVVNLGGRVVPVFDPRSRLGLPSKAMDASDQLVFVSAGDRLIALWVDEAGDVFRAVIPEDSEAQGSAPEPRIAPGESVWKELHGVAGIVTLEDGLVVIQDMDAFLSQEEAQLLDAALDALDMGDAGHGADNEVSR</sequence>
<dbReference type="InterPro" id="IPR002545">
    <property type="entry name" value="CheW-lke_dom"/>
</dbReference>
<accession>A0ABX6NG09</accession>
<evidence type="ECO:0000313" key="2">
    <source>
        <dbReference type="EMBL" id="QJT09084.1"/>
    </source>
</evidence>
<dbReference type="PANTHER" id="PTHR22617">
    <property type="entry name" value="CHEMOTAXIS SENSOR HISTIDINE KINASE-RELATED"/>
    <property type="match status" value="1"/>
</dbReference>
<proteinExistence type="predicted"/>
<reference evidence="2 3" key="1">
    <citation type="submission" date="2019-04" db="EMBL/GenBank/DDBJ databases">
        <title>Isolation and culture of sulfate reducing bacteria from the cold seep of the South China Sea.</title>
        <authorList>
            <person name="Sun C."/>
            <person name="Liu R."/>
        </authorList>
    </citation>
    <scope>NUCLEOTIDE SEQUENCE [LARGE SCALE GENOMIC DNA]</scope>
    <source>
        <strain evidence="2 3">CS1</strain>
    </source>
</reference>
<evidence type="ECO:0000313" key="3">
    <source>
        <dbReference type="Proteomes" id="UP000503251"/>
    </source>
</evidence>
<keyword evidence="3" id="KW-1185">Reference proteome</keyword>